<gene>
    <name evidence="2" type="ORF">P5F74_17000</name>
</gene>
<accession>A0ABU6NNQ8</accession>
<name>A0ABU6NNQ8_9BACI</name>
<feature type="signal peptide" evidence="1">
    <location>
        <begin position="1"/>
        <end position="19"/>
    </location>
</feature>
<protein>
    <recommendedName>
        <fullName evidence="4">Lipoprotein</fullName>
    </recommendedName>
</protein>
<keyword evidence="1" id="KW-0732">Signal</keyword>
<proteinExistence type="predicted"/>
<sequence length="302" mass="34902">MKKLFKFAFIALSIFIFHACTSIEQDVQYSQVESTESVIKENKDHFKYLDEQAIKAGIQNRVYIESEQFNEKVVGKHDKYYPIHIKDDSIRDNLNLEISIDNSKDEKLNLMLYFFIEGELNSFSKFEAVANTNSTFEMPLYTDTKDLEEITVVQIDLDAGEKTYSELNASVARIIVSDNEDIFEDESIEVVSRSEEFKSHTYEIEDDSKGGHTHKLLVSSGNNFMNITVTHFTEDGEYSNLTFNEEIKSEESISYNINRIDGKRNYLLIQNNYGLEVISDLKSAIIQDVDYMTTDGYIIEIY</sequence>
<reference evidence="2 3" key="1">
    <citation type="submission" date="2023-03" db="EMBL/GenBank/DDBJ databases">
        <title>Bacillus Genome Sequencing.</title>
        <authorList>
            <person name="Dunlap C."/>
        </authorList>
    </citation>
    <scope>NUCLEOTIDE SEQUENCE [LARGE SCALE GENOMIC DNA]</scope>
    <source>
        <strain evidence="2 3">B-4107</strain>
    </source>
</reference>
<evidence type="ECO:0008006" key="4">
    <source>
        <dbReference type="Google" id="ProtNLM"/>
    </source>
</evidence>
<dbReference type="Proteomes" id="UP001341820">
    <property type="component" value="Unassembled WGS sequence"/>
</dbReference>
<evidence type="ECO:0000256" key="1">
    <source>
        <dbReference type="SAM" id="SignalP"/>
    </source>
</evidence>
<dbReference type="RefSeq" id="WP_144560370.1">
    <property type="nucleotide sequence ID" value="NZ_CP042163.1"/>
</dbReference>
<evidence type="ECO:0000313" key="2">
    <source>
        <dbReference type="EMBL" id="MED4129835.1"/>
    </source>
</evidence>
<keyword evidence="3" id="KW-1185">Reference proteome</keyword>
<feature type="chain" id="PRO_5045727900" description="Lipoprotein" evidence="1">
    <location>
        <begin position="20"/>
        <end position="302"/>
    </location>
</feature>
<evidence type="ECO:0000313" key="3">
    <source>
        <dbReference type="Proteomes" id="UP001341820"/>
    </source>
</evidence>
<comment type="caution">
    <text evidence="2">The sequence shown here is derived from an EMBL/GenBank/DDBJ whole genome shotgun (WGS) entry which is preliminary data.</text>
</comment>
<dbReference type="EMBL" id="JAROAS010000043">
    <property type="protein sequence ID" value="MED4129835.1"/>
    <property type="molecule type" value="Genomic_DNA"/>
</dbReference>
<organism evidence="2 3">
    <name type="scientific">Shouchella miscanthi</name>
    <dbReference type="NCBI Taxonomy" id="2598861"/>
    <lineage>
        <taxon>Bacteria</taxon>
        <taxon>Bacillati</taxon>
        <taxon>Bacillota</taxon>
        <taxon>Bacilli</taxon>
        <taxon>Bacillales</taxon>
        <taxon>Bacillaceae</taxon>
        <taxon>Shouchella</taxon>
    </lineage>
</organism>